<dbReference type="Proteomes" id="UP000298213">
    <property type="component" value="Unassembled WGS sequence"/>
</dbReference>
<dbReference type="OrthoDB" id="6431152at2"/>
<accession>A0A4Y8ZRR2</accession>
<keyword evidence="2" id="KW-1185">Reference proteome</keyword>
<protein>
    <submittedName>
        <fullName evidence="1">Uncharacterized protein</fullName>
    </submittedName>
</protein>
<comment type="caution">
    <text evidence="1">The sequence shown here is derived from an EMBL/GenBank/DDBJ whole genome shotgun (WGS) entry which is preliminary data.</text>
</comment>
<evidence type="ECO:0000313" key="1">
    <source>
        <dbReference type="EMBL" id="TFI58720.1"/>
    </source>
</evidence>
<sequence length="134" mass="15714">MLKFTKQQSQAPLLLDRQALIFDIEEHLAEQFPQMVAAVPRGYLWALINESIRIALWLRIQDVEHIRFFCALRWKFAPGFYREPRLWRILTEAGRTEAARMEALGDPEMERAWQAAIAARNPAHWDDQPETLAQ</sequence>
<dbReference type="EMBL" id="SPDV01000013">
    <property type="protein sequence ID" value="TFI58720.1"/>
    <property type="molecule type" value="Genomic_DNA"/>
</dbReference>
<dbReference type="RefSeq" id="WP_135085804.1">
    <property type="nucleotide sequence ID" value="NZ_SPDV01000013.1"/>
</dbReference>
<reference evidence="1 2" key="1">
    <citation type="submission" date="2019-03" db="EMBL/GenBank/DDBJ databases">
        <title>Genome sequence of Sphingomonas sp. 17J27-24.</title>
        <authorList>
            <person name="Kim M."/>
            <person name="Maeng S."/>
            <person name="Sathiyaraj S."/>
        </authorList>
    </citation>
    <scope>NUCLEOTIDE SEQUENCE [LARGE SCALE GENOMIC DNA]</scope>
    <source>
        <strain evidence="1 2">17J27-24</strain>
    </source>
</reference>
<proteinExistence type="predicted"/>
<gene>
    <name evidence="1" type="ORF">E2493_08815</name>
</gene>
<dbReference type="AlphaFoldDB" id="A0A4Y8ZRR2"/>
<evidence type="ECO:0000313" key="2">
    <source>
        <dbReference type="Proteomes" id="UP000298213"/>
    </source>
</evidence>
<organism evidence="1 2">
    <name type="scientific">Sphingomonas parva</name>
    <dbReference type="NCBI Taxonomy" id="2555898"/>
    <lineage>
        <taxon>Bacteria</taxon>
        <taxon>Pseudomonadati</taxon>
        <taxon>Pseudomonadota</taxon>
        <taxon>Alphaproteobacteria</taxon>
        <taxon>Sphingomonadales</taxon>
        <taxon>Sphingomonadaceae</taxon>
        <taxon>Sphingomonas</taxon>
    </lineage>
</organism>
<name>A0A4Y8ZRR2_9SPHN</name>